<dbReference type="Proteomes" id="UP000265618">
    <property type="component" value="Unassembled WGS sequence"/>
</dbReference>
<keyword evidence="5" id="KW-1185">Reference proteome</keyword>
<organism evidence="4 5">
    <name type="scientific">Kipferlia bialata</name>
    <dbReference type="NCBI Taxonomy" id="797122"/>
    <lineage>
        <taxon>Eukaryota</taxon>
        <taxon>Metamonada</taxon>
        <taxon>Carpediemonas-like organisms</taxon>
        <taxon>Kipferlia</taxon>
    </lineage>
</organism>
<keyword evidence="1" id="KW-0813">Transport</keyword>
<dbReference type="PANTHER" id="PTHR19229">
    <property type="entry name" value="ATP-BINDING CASSETTE TRANSPORTER SUBFAMILY A ABCA"/>
    <property type="match status" value="1"/>
</dbReference>
<sequence>GGYKSMSIVDTMIHEHLSDVALQDAVDVPVRALSGGMRRRLTLCIAFLGAPHIVFLDEPTTGLDPVNRRRVWDLVSRSKTHDRTIVLTTHSMEEADTLSDRIGIMAHGTLRCIGSSAHLKRKYGMGYRLDIET</sequence>
<dbReference type="AlphaFoldDB" id="A0A9K3D8S9"/>
<name>A0A9K3D8S9_9EUKA</name>
<feature type="non-terminal residue" evidence="4">
    <location>
        <position position="133"/>
    </location>
</feature>
<dbReference type="Gene3D" id="3.40.50.300">
    <property type="entry name" value="P-loop containing nucleotide triphosphate hydrolases"/>
    <property type="match status" value="1"/>
</dbReference>
<gene>
    <name evidence="4" type="ORF">KIPB_014456</name>
</gene>
<evidence type="ECO:0000313" key="5">
    <source>
        <dbReference type="Proteomes" id="UP000265618"/>
    </source>
</evidence>
<evidence type="ECO:0000256" key="2">
    <source>
        <dbReference type="ARBA" id="ARBA00022737"/>
    </source>
</evidence>
<dbReference type="InterPro" id="IPR026082">
    <property type="entry name" value="ABCA"/>
</dbReference>
<evidence type="ECO:0000259" key="3">
    <source>
        <dbReference type="Pfam" id="PF13304"/>
    </source>
</evidence>
<dbReference type="GO" id="GO:0016020">
    <property type="term" value="C:membrane"/>
    <property type="evidence" value="ECO:0007669"/>
    <property type="project" value="InterPro"/>
</dbReference>
<keyword evidence="2" id="KW-0677">Repeat</keyword>
<dbReference type="InterPro" id="IPR003959">
    <property type="entry name" value="ATPase_AAA_core"/>
</dbReference>
<comment type="caution">
    <text evidence="4">The sequence shown here is derived from an EMBL/GenBank/DDBJ whole genome shotgun (WGS) entry which is preliminary data.</text>
</comment>
<reference evidence="4 5" key="1">
    <citation type="journal article" date="2018" name="PLoS ONE">
        <title>The draft genome of Kipferlia bialata reveals reductive genome evolution in fornicate parasites.</title>
        <authorList>
            <person name="Tanifuji G."/>
            <person name="Takabayashi S."/>
            <person name="Kume K."/>
            <person name="Takagi M."/>
            <person name="Nakayama T."/>
            <person name="Kamikawa R."/>
            <person name="Inagaki Y."/>
            <person name="Hashimoto T."/>
        </authorList>
    </citation>
    <scope>NUCLEOTIDE SEQUENCE [LARGE SCALE GENOMIC DNA]</scope>
    <source>
        <strain evidence="4">NY0173</strain>
    </source>
</reference>
<evidence type="ECO:0000313" key="4">
    <source>
        <dbReference type="EMBL" id="GIQ91278.1"/>
    </source>
</evidence>
<proteinExistence type="predicted"/>
<dbReference type="EMBL" id="BDIP01007440">
    <property type="protein sequence ID" value="GIQ91278.1"/>
    <property type="molecule type" value="Genomic_DNA"/>
</dbReference>
<dbReference type="SUPFAM" id="SSF52540">
    <property type="entry name" value="P-loop containing nucleoside triphosphate hydrolases"/>
    <property type="match status" value="1"/>
</dbReference>
<dbReference type="GO" id="GO:0140359">
    <property type="term" value="F:ABC-type transporter activity"/>
    <property type="evidence" value="ECO:0007669"/>
    <property type="project" value="InterPro"/>
</dbReference>
<dbReference type="InterPro" id="IPR027417">
    <property type="entry name" value="P-loop_NTPase"/>
</dbReference>
<dbReference type="Pfam" id="PF13304">
    <property type="entry name" value="AAA_21"/>
    <property type="match status" value="1"/>
</dbReference>
<dbReference type="OrthoDB" id="10255969at2759"/>
<feature type="non-terminal residue" evidence="4">
    <location>
        <position position="1"/>
    </location>
</feature>
<feature type="domain" description="ATPase AAA-type core" evidence="3">
    <location>
        <begin position="17"/>
        <end position="94"/>
    </location>
</feature>
<dbReference type="GO" id="GO:0005524">
    <property type="term" value="F:ATP binding"/>
    <property type="evidence" value="ECO:0007669"/>
    <property type="project" value="InterPro"/>
</dbReference>
<dbReference type="GO" id="GO:0005319">
    <property type="term" value="F:lipid transporter activity"/>
    <property type="evidence" value="ECO:0007669"/>
    <property type="project" value="TreeGrafter"/>
</dbReference>
<protein>
    <submittedName>
        <fullName evidence="4">ABC transporter A, ABCA</fullName>
    </submittedName>
</protein>
<evidence type="ECO:0000256" key="1">
    <source>
        <dbReference type="ARBA" id="ARBA00022448"/>
    </source>
</evidence>
<accession>A0A9K3D8S9</accession>
<dbReference type="GO" id="GO:0016887">
    <property type="term" value="F:ATP hydrolysis activity"/>
    <property type="evidence" value="ECO:0007669"/>
    <property type="project" value="InterPro"/>
</dbReference>
<dbReference type="PANTHER" id="PTHR19229:SF36">
    <property type="entry name" value="ATP-BINDING CASSETTE SUB-FAMILY A MEMBER 2"/>
    <property type="match status" value="1"/>
</dbReference>